<dbReference type="GO" id="GO:0008810">
    <property type="term" value="F:cellulase activity"/>
    <property type="evidence" value="ECO:0007669"/>
    <property type="project" value="UniProtKB-EC"/>
</dbReference>
<evidence type="ECO:0000313" key="10">
    <source>
        <dbReference type="EMBL" id="KAG0143190.1"/>
    </source>
</evidence>
<dbReference type="EC" id="3.2.1.-" evidence="9"/>
<dbReference type="EMBL" id="MU167326">
    <property type="protein sequence ID" value="KAG0143190.1"/>
    <property type="molecule type" value="Genomic_DNA"/>
</dbReference>
<keyword evidence="11" id="KW-1185">Reference proteome</keyword>
<comment type="catalytic activity">
    <reaction evidence="1">
        <text>Endohydrolysis of (1-&gt;4)-beta-D-glucosidic linkages in cellulose, lichenin and cereal beta-D-glucans.</text>
        <dbReference type="EC" id="3.2.1.4"/>
    </reaction>
</comment>
<evidence type="ECO:0000256" key="1">
    <source>
        <dbReference type="ARBA" id="ARBA00000966"/>
    </source>
</evidence>
<accession>A0A9P6NAW4</accession>
<organism evidence="10 11">
    <name type="scientific">Cronartium quercuum f. sp. fusiforme G11</name>
    <dbReference type="NCBI Taxonomy" id="708437"/>
    <lineage>
        <taxon>Eukaryota</taxon>
        <taxon>Fungi</taxon>
        <taxon>Dikarya</taxon>
        <taxon>Basidiomycota</taxon>
        <taxon>Pucciniomycotina</taxon>
        <taxon>Pucciniomycetes</taxon>
        <taxon>Pucciniales</taxon>
        <taxon>Coleosporiaceae</taxon>
        <taxon>Cronartium</taxon>
    </lineage>
</organism>
<comment type="caution">
    <text evidence="10">The sequence shown here is derived from an EMBL/GenBank/DDBJ whole genome shotgun (WGS) entry which is preliminary data.</text>
</comment>
<dbReference type="OrthoDB" id="412382at2759"/>
<dbReference type="AlphaFoldDB" id="A0A9P6NAW4"/>
<dbReference type="InterPro" id="IPR001722">
    <property type="entry name" value="Glyco_hydro_7"/>
</dbReference>
<evidence type="ECO:0000256" key="7">
    <source>
        <dbReference type="ARBA" id="ARBA00023295"/>
    </source>
</evidence>
<keyword evidence="8 9" id="KW-0624">Polysaccharide degradation</keyword>
<dbReference type="GO" id="GO:0030245">
    <property type="term" value="P:cellulose catabolic process"/>
    <property type="evidence" value="ECO:0007669"/>
    <property type="project" value="UniProtKB-KW"/>
</dbReference>
<protein>
    <recommendedName>
        <fullName evidence="9">Glucanase</fullName>
        <ecNumber evidence="9">3.2.1.-</ecNumber>
    </recommendedName>
</protein>
<evidence type="ECO:0000256" key="2">
    <source>
        <dbReference type="ARBA" id="ARBA00006044"/>
    </source>
</evidence>
<gene>
    <name evidence="10" type="ORF">CROQUDRAFT_49188</name>
</gene>
<dbReference type="SUPFAM" id="SSF49899">
    <property type="entry name" value="Concanavalin A-like lectins/glucanases"/>
    <property type="match status" value="1"/>
</dbReference>
<keyword evidence="5" id="KW-0325">Glycoprotein</keyword>
<keyword evidence="7 9" id="KW-0326">Glycosidase</keyword>
<dbReference type="PRINTS" id="PR00734">
    <property type="entry name" value="GLHYDRLASE7"/>
</dbReference>
<dbReference type="InterPro" id="IPR013320">
    <property type="entry name" value="ConA-like_dom_sf"/>
</dbReference>
<evidence type="ECO:0000313" key="11">
    <source>
        <dbReference type="Proteomes" id="UP000886653"/>
    </source>
</evidence>
<evidence type="ECO:0000256" key="6">
    <source>
        <dbReference type="ARBA" id="ARBA00023277"/>
    </source>
</evidence>
<dbReference type="Proteomes" id="UP000886653">
    <property type="component" value="Unassembled WGS sequence"/>
</dbReference>
<dbReference type="PANTHER" id="PTHR33753">
    <property type="entry name" value="1,4-BETA-D-GLUCAN CELLOBIOHYDROLASE B"/>
    <property type="match status" value="1"/>
</dbReference>
<comment type="similarity">
    <text evidence="2 9">Belongs to the glycosyl hydrolase 7 (cellulase C) family.</text>
</comment>
<dbReference type="Pfam" id="PF00840">
    <property type="entry name" value="Glyco_hydro_7"/>
    <property type="match status" value="1"/>
</dbReference>
<reference evidence="10" key="1">
    <citation type="submission" date="2013-11" db="EMBL/GenBank/DDBJ databases">
        <title>Genome sequence of the fusiform rust pathogen reveals effectors for host alternation and coevolution with pine.</title>
        <authorList>
            <consortium name="DOE Joint Genome Institute"/>
            <person name="Smith K."/>
            <person name="Pendleton A."/>
            <person name="Kubisiak T."/>
            <person name="Anderson C."/>
            <person name="Salamov A."/>
            <person name="Aerts A."/>
            <person name="Riley R."/>
            <person name="Clum A."/>
            <person name="Lindquist E."/>
            <person name="Ence D."/>
            <person name="Campbell M."/>
            <person name="Kronenberg Z."/>
            <person name="Feau N."/>
            <person name="Dhillon B."/>
            <person name="Hamelin R."/>
            <person name="Burleigh J."/>
            <person name="Smith J."/>
            <person name="Yandell M."/>
            <person name="Nelson C."/>
            <person name="Grigoriev I."/>
            <person name="Davis J."/>
        </authorList>
    </citation>
    <scope>NUCLEOTIDE SEQUENCE</scope>
    <source>
        <strain evidence="10">G11</strain>
    </source>
</reference>
<name>A0A9P6NAW4_9BASI</name>
<keyword evidence="6" id="KW-0119">Carbohydrate metabolism</keyword>
<dbReference type="PANTHER" id="PTHR33753:SF1">
    <property type="entry name" value="ENDO-BETA-1,4-GLUCANASE CELB"/>
    <property type="match status" value="1"/>
</dbReference>
<dbReference type="CDD" id="cd07999">
    <property type="entry name" value="GH7_CBH_EG"/>
    <property type="match status" value="1"/>
</dbReference>
<dbReference type="InterPro" id="IPR037019">
    <property type="entry name" value="Glyco_hydro_7_sf"/>
</dbReference>
<evidence type="ECO:0000256" key="4">
    <source>
        <dbReference type="ARBA" id="ARBA00023001"/>
    </source>
</evidence>
<dbReference type="Gene3D" id="2.70.100.10">
    <property type="entry name" value="Glycoside hydrolase, family 7, domain"/>
    <property type="match status" value="1"/>
</dbReference>
<keyword evidence="4 9" id="KW-0136">Cellulose degradation</keyword>
<evidence type="ECO:0000256" key="9">
    <source>
        <dbReference type="RuleBase" id="RU361164"/>
    </source>
</evidence>
<sequence length="452" mass="49410">MYLVLIAHACGCQYHNPVEVQPKMGYESCTKDGCQKHEGTLTVDASLRRIQSLHNPSLSCFDKGAWDQRLCSDAVQCTKNCAIQGVLDYNTVGVSSVGQGVRIRLVTEDKKTKSKTIGSRLYQLDSDGNYLMYKLKGKEFAFEVDVSRLPCGVNGALYFSEMAVDGGSRAFLGTNHSGAFFGTGYCDAQSPSDLMYFGAEANVGLKRKRNKSTSYGYACAEMDLFEANSLAQQFVPHPCRTATKGPFICHDKQCGASPDGLCDKSGCSFASYQLGEPNYFGPGKMVDTNFPFTVVTQFINDTSGSLAEIRRLYVQNGTVIENSRSGIPGMTEFDSITDRFCTASSEVMGSKEGFKAAGGLKAMGESLERGMVLVMSLWTDHSDNDMLWLDGHFPLNASSSRPGVVRGPCTPSEGDATVVENKYPDAFVQFSNLRFGELDTTYLRRDPQHLSH</sequence>
<keyword evidence="3 9" id="KW-0378">Hydrolase</keyword>
<evidence type="ECO:0000256" key="8">
    <source>
        <dbReference type="ARBA" id="ARBA00023326"/>
    </source>
</evidence>
<evidence type="ECO:0000256" key="5">
    <source>
        <dbReference type="ARBA" id="ARBA00023180"/>
    </source>
</evidence>
<proteinExistence type="inferred from homology"/>
<evidence type="ECO:0000256" key="3">
    <source>
        <dbReference type="ARBA" id="ARBA00022801"/>
    </source>
</evidence>